<proteinExistence type="predicted"/>
<feature type="compositionally biased region" description="Polar residues" evidence="1">
    <location>
        <begin position="430"/>
        <end position="453"/>
    </location>
</feature>
<sequence>MSTIHEPTTTAPTIDPAAIEPTTVATEATTDPIRPTGTDALTAESRPEIAASDAAPHEHVAAANVPDVETSTVHEGHLGYKAPGLVKSFRFSKKFFWLSDEAVQPQHLASYLRTEKPELAHHNAAYAAQTGKGLLFLAKRIEDKAQPAGILNLGEATDISKDGATEFSFRLHGQKHSFQAVTKAERDSWVATIESKAADAKASREEVIGSAGYKKHLENVGTPAAVAAVPAATAANPSSKPVFAGLTHDNAHDGTPSGDAVVNVGSSTDVAHTRAKSKGRSQSRKRASIFGSLLGKKEEHDEKKAMKQEEKAEEKEMKKEAREEKHSNLNGSAEPAPLDAVAVAERVLGAPVLPAEGSTTVEAADQPTQPISAESGVESSKTVNRENASKPNKRNSLFSGLFNKKDAGSPTLERTERDVGPTPPLKDTESTPASAPAPQTTEPATKSTVQTAEPSHKSVPDVLESTTAPVAGDAPVQKSSPVSKGGIFGFMKQKEAQYSEKKDLMAEEKAEKQVEQPVLGYGTPTAPGSGVPAPSSTAVGEAEPSTMATLSAATTATLEPAKERRRSSFFGTLGSKKERRAEATSDSEVTDGEGKKVGKLGGLFRMPSRAAQGAKRPSNVAHGNPATVSEAAEASTSKDVTAEPQTSGDLPNAESTSKPVGDAVPSAVTNHHQTAVEASA</sequence>
<feature type="compositionally biased region" description="Polar residues" evidence="1">
    <location>
        <begin position="389"/>
        <end position="398"/>
    </location>
</feature>
<dbReference type="EMBL" id="FWEW01003599">
    <property type="protein sequence ID" value="SLM39910.1"/>
    <property type="molecule type" value="Genomic_DNA"/>
</dbReference>
<dbReference type="InterPro" id="IPR039712">
    <property type="entry name" value="Meu6"/>
</dbReference>
<dbReference type="Proteomes" id="UP000192927">
    <property type="component" value="Unassembled WGS sequence"/>
</dbReference>
<dbReference type="InterPro" id="IPR011993">
    <property type="entry name" value="PH-like_dom_sf"/>
</dbReference>
<feature type="region of interest" description="Disordered" evidence="1">
    <location>
        <begin position="355"/>
        <end position="486"/>
    </location>
</feature>
<evidence type="ECO:0000259" key="2">
    <source>
        <dbReference type="PROSITE" id="PS50003"/>
    </source>
</evidence>
<feature type="compositionally biased region" description="Low complexity" evidence="1">
    <location>
        <begin position="544"/>
        <end position="559"/>
    </location>
</feature>
<reference evidence="4" key="1">
    <citation type="submission" date="2017-03" db="EMBL/GenBank/DDBJ databases">
        <authorList>
            <person name="Sharma R."/>
            <person name="Thines M."/>
        </authorList>
    </citation>
    <scope>NUCLEOTIDE SEQUENCE [LARGE SCALE GENOMIC DNA]</scope>
</reference>
<feature type="domain" description="PH" evidence="2">
    <location>
        <begin position="71"/>
        <end position="198"/>
    </location>
</feature>
<accession>A0A1W5DA94</accession>
<feature type="region of interest" description="Disordered" evidence="1">
    <location>
        <begin position="1"/>
        <end position="20"/>
    </location>
</feature>
<feature type="region of interest" description="Disordered" evidence="1">
    <location>
        <begin position="243"/>
        <end position="336"/>
    </location>
</feature>
<evidence type="ECO:0000313" key="4">
    <source>
        <dbReference type="Proteomes" id="UP000192927"/>
    </source>
</evidence>
<feature type="compositionally biased region" description="Polar residues" evidence="1">
    <location>
        <begin position="357"/>
        <end position="382"/>
    </location>
</feature>
<dbReference type="PANTHER" id="PTHR42073:SF1">
    <property type="entry name" value="MEIOTIC EXPRESSION UP-REGULATED PROTEIN 6"/>
    <property type="match status" value="1"/>
</dbReference>
<dbReference type="CDD" id="cd00821">
    <property type="entry name" value="PH"/>
    <property type="match status" value="1"/>
</dbReference>
<protein>
    <submittedName>
        <fullName evidence="3">Pleckstrin homology-like domain</fullName>
    </submittedName>
</protein>
<dbReference type="InterPro" id="IPR039483">
    <property type="entry name" value="Meu6_PH_dom"/>
</dbReference>
<keyword evidence="4" id="KW-1185">Reference proteome</keyword>
<dbReference type="Gene3D" id="2.30.29.30">
    <property type="entry name" value="Pleckstrin-homology domain (PH domain)/Phosphotyrosine-binding domain (PTB)"/>
    <property type="match status" value="1"/>
</dbReference>
<dbReference type="SUPFAM" id="SSF50729">
    <property type="entry name" value="PH domain-like"/>
    <property type="match status" value="1"/>
</dbReference>
<dbReference type="AlphaFoldDB" id="A0A1W5DA94"/>
<feature type="compositionally biased region" description="Low complexity" evidence="1">
    <location>
        <begin position="626"/>
        <end position="637"/>
    </location>
</feature>
<feature type="region of interest" description="Disordered" evidence="1">
    <location>
        <begin position="519"/>
        <end position="680"/>
    </location>
</feature>
<dbReference type="PROSITE" id="PS50003">
    <property type="entry name" value="PH_DOMAIN"/>
    <property type="match status" value="1"/>
</dbReference>
<dbReference type="PANTHER" id="PTHR42073">
    <property type="entry name" value="MEIOTIC EXPRESSION UP-REGULATED PROTEIN 6"/>
    <property type="match status" value="1"/>
</dbReference>
<feature type="compositionally biased region" description="Polar residues" evidence="1">
    <location>
        <begin position="643"/>
        <end position="658"/>
    </location>
</feature>
<evidence type="ECO:0000256" key="1">
    <source>
        <dbReference type="SAM" id="MobiDB-lite"/>
    </source>
</evidence>
<feature type="compositionally biased region" description="Basic residues" evidence="1">
    <location>
        <begin position="273"/>
        <end position="287"/>
    </location>
</feature>
<feature type="compositionally biased region" description="Basic and acidic residues" evidence="1">
    <location>
        <begin position="403"/>
        <end position="419"/>
    </location>
</feature>
<dbReference type="InterPro" id="IPR001849">
    <property type="entry name" value="PH_domain"/>
</dbReference>
<feature type="compositionally biased region" description="Basic and acidic residues" evidence="1">
    <location>
        <begin position="295"/>
        <end position="327"/>
    </location>
</feature>
<dbReference type="Pfam" id="PF15406">
    <property type="entry name" value="PH_6"/>
    <property type="match status" value="1"/>
</dbReference>
<organism evidence="3 4">
    <name type="scientific">Lasallia pustulata</name>
    <dbReference type="NCBI Taxonomy" id="136370"/>
    <lineage>
        <taxon>Eukaryota</taxon>
        <taxon>Fungi</taxon>
        <taxon>Dikarya</taxon>
        <taxon>Ascomycota</taxon>
        <taxon>Pezizomycotina</taxon>
        <taxon>Lecanoromycetes</taxon>
        <taxon>OSLEUM clade</taxon>
        <taxon>Umbilicariomycetidae</taxon>
        <taxon>Umbilicariales</taxon>
        <taxon>Umbilicariaceae</taxon>
        <taxon>Lasallia</taxon>
    </lineage>
</organism>
<evidence type="ECO:0000313" key="3">
    <source>
        <dbReference type="EMBL" id="SLM39910.1"/>
    </source>
</evidence>
<name>A0A1W5DA94_9LECA</name>